<sequence>MIQLFGFYRKPKRELCFFVTISLRGVPVRHKSVPLLATMMAQRVAAMFDQLRDQVVAMLQEHEQQGSQVTELQGQLAAQTQRVEALEAELQGLRQLLGQDVEESEAETCTPPSPNMVDSPTSGSDEEMEPNRRVIANSLLKHLYALVGAKDKEKKEIEASPQIQEAPDGHGPKPTHWRCVWRPGMDIRSERTVQRKGVVGFLSCGEVFNVIQEWRGREGTLFLKLAGDKGWVFDKTRTGTFCVPVGSEWQDWRGPEGHKAWTANNRDQHGSWNNAPSGNGRDRGGDKWNSACDHNDRGWGSSKESSSSWKGQEDKWAWHEQDRHGWSGKSWGYGYNGQNKTDTGARQHLSNTDRRGLLKTSTSSCQGRRIFATCESCLEAVQYLLHFLALWADPILFYSPGLRLEVMGCTMLTEFNQAIWAWQDGDWATFGYGVGKALLAANCSHAQQKSLASGSRLAELPHSSTPRGAPDDLTAGDVALMYSYHHPPPPHYGYAPPPPSGAYAAQAASGGHPPPPAYGYGSYPPPPDGHPAHPPRQEGHPPPPAYGYYPPHPPGYPGYPSHGYPPPPHGWHPPPPHGYWPPPPPHGYPGYWPPPREASRSRSPRRDGKYTCRFFIGIDNDDKFKVAKRIIGANGSNMKEIVKKSGDVAKLRLRGKGSGFAERDTNEESPEPLQLCISCPTQHGYEIARTCVEDLLLNVYDEYEDYCEEHGLECEPPIIRMTERGPSEVSVLLGLPSELLLLMNGAIEHIYQIVASRVFIATVRPKDIGGDTPYGDRCSPRRAGDALYRYQTVIGEPLLCLRQRCDQGLPEGETQYLGEEFVILQRPGGTQQMQNTLTMLTHITQNYDDQAQALGSLKASQQSIEEEWPLEADIWRSKQSVDATAAAEEPVGQTDTHQAIQTMAQRLTVPGRYTGRFSKSTALKLACQRAHAAPPRDARAAWKALSRLRKQEFRAWQNTLVTRASQIDWYAYRYSAEAIHGGRPEIRHDQVEEGEIHRPQLHHTEILTLFMNHGQWSNRMVHMMNDFLYKGDLPREVLKGVTVLLPKTEGDPLTWGQTRPITLSSAVLKWFAQLLLRRCGDKLHKAFDSVWQESMGDMAASRTGGLREGVRDIGLDGERALHQSLRNRHLAGDGGSGGGGFEAKLVRNFRIGVAEQGCQQMKQQMHSRAVHLMMVRRKMGPGRARGKAEINSGTTGSGAHSQVPTNTDEHDHDAMDEQDTRDSDLGSSTAKKDVPKTGKDHVPEYSGDSPMREYQRRVRLFEASTGIDPSYRAQKLMERLTGQAWRATESLDLDEIKHPDGVKRLLQHLWQELEPLEYLRTFTTLADFYKGFKRSPGMEYITYDMEFRAHLKRLEEIGAKIEGLTQAFWFIEKAGLSGELRKQVVAAAGGEYDYVKLRRALLAIVPRVNKEEDNGASTRLPPGGNRHWKARSNHPPRQVHATMDDGLDDAEKEQVEEAEPEMDSADLEGELEVLLTQAAKKRAQIERARGFAKNETPPEREQRIKDMKARMPCSACKAHGKTVYGHWHGDAACPYRKDKDKNVLAVVAEQLSDSDSDQEGLLGPSASDVFLATSPDDGAGEPEGNDAEEVWVGASSSVRVQGVSQLTLALSDTCCARTVAGEKWAQNHLKHLLKLREDSFVVPESRPFRFGAGPRIMSSYAIIIPVNISKADRWAHLRVSIVDQDVPLLISKTALKQLGAVLDLANGCVCFQRLSTSVPLRETRSGLCGFDINLDSSRRTCSSPPPELLEDDCEIVLSDINKHPQEGVWMTDDHPPDAGAFQQGSREAHQECESRAKELLRNHEYSYSALLDLVRRLPLGKRQRHRHINDGQGQSNIPWVAGLFVHGNMIGITKRTAKYPHVVKYINMFMRHQCDVQWSSFALQRDVCTSIHKDVHNDKAADSVTVTFGDFSGGRLWVMNQEGETSDVVWKQDPQGRSLPGRLVDTFEKPTVFSPHVPHATDDWQGERWCLTMYRTRGAAQAPPQPIMMPQVVTPKRKEDYVQAIACWSQVSVQELREHTVDRLKEIYSVLKPKRRPSALPAQWKKLDSESLKVLYASRVAKDLDRPNDNHWSRWTRSQLILEIELWHLDIQNSLEHQPDDECPFPKCSECQIPMIVRTNRVTKEEFWGCRRFPSCRITLPMEYAGRPVKEVIDDIETYDQETIKNKSEKASAATTIKKEKKDKPGIMAPRRKAPAGYPAGSNGPGVSSDGSWVQTGAIPVEEVSSGDEQSTARKFNANLTAEEIKIIEEMRRKANATAINDEPVDKCIVFTPGIAMFGVFAGDVVVEQPAPPQEAVRSGLSSNGITFEVGKTCADWRVKLPGLRTPWFVNMGGHLLPWCLDVSLESSVSYIKAETPHPSILQSVIKASGDERHYGDPMLQKALALFKKVPREATYEDLVGQPDPQEEPQNLEQEPLAQDVSHDMEVDPLNDADLPQEYARIKGHIGWHVDSKSNPVLVSYKAWAFRSPEPRYSSERFPWRTSWACINGEWRCLENEVKWLELQDCHQFVPQGPASILITIFQNRTRKEMCLDDVPHDVKRRKAQPQPHQTHAVYQGKKQTQSQTKLKRMMEKEIPYDMIPCQDRDLYKAAEEKEWQSWVDYDSCKILSLEESRQVEQERPDRILPSRYVFRNKNAGLKDTNGDPLPVKAKARLCLLGHLCPDSKSGQVQVDSPTIERVSTMIFLHLVTSYGWANNWFIGDISNAFLQGAPLEGKPDMFMRQPKQGLKGLQPGQLLKLLKPVYGRPDAPRAWYNELSRILETELGFSKSQVDPALFFLRDNQGQLKALMVVHVDDVMICHDGSALGRETAQRLHERFPFGTWLEVAKQEAGVSYCGKEIKVCEREGEQCVTLSQNAFLEGRLQPMAIDANRSKDHDMRANQTELTDYRSVVGSLQWLAVQSRPDLAFECNQLQKRVSDLRVRDLHRANKAVRDALKHRFEILFRPLGKDAELVTFHDAGLYSSLGVEIEEREAEDILQAGNERKLIYSQKGVCVGFVKRGATNAHERAHYNLIDWKSATNRRVVESSFASETHAALMGHNMSRFAQVLLAEIRFGSEVVAAVEDDGWQDLCPVTLITDCKSIYDTVHKVADGLTKGARGADIREQLERGLLFHERALKKSRGGSASNRPANNRGKRKPKAKASAAPRVEDSDRGEPPDGAPSVEEIEQLISDRNACRKRGEYSKADEIRDELKARGVVLSDEKGAHGDGLTVTSWRYWHKLDALHLSTRNFFDGARMTDLDKKLRNLEKKLKQIDELASKERAGQTLNAEQKGKLLKRVEVEAEIQELRKVTYLPQEQEAYNVTDPDPMDHVGVGAASTGDSQKPLAKNKKVLNLQKKLREIASLEDKKKSGESLDKLQESKIQKRQELEEQIQAALEEPGQDQGLEGELPASSTERLGDGDCELPRPGPDDADGFDGTSANTRPATEGLYMCHCIDAIRGHAGKQQRRAKYFKTQNGQSWRKEYCGAFAVQKPVTTPKTKDKAKFDLIHDFEFFLWSTWRDNFDAIKWKISDAVNVERGSFHLETEGGEKLPFDADCIEMHEVLSKRARSCPMLEEKPLVRIKIVAQSVS</sequence>
<dbReference type="Pfam" id="PF07727">
    <property type="entry name" value="RVT_2"/>
    <property type="match status" value="1"/>
</dbReference>
<feature type="compositionally biased region" description="Pro residues" evidence="2">
    <location>
        <begin position="512"/>
        <end position="549"/>
    </location>
</feature>
<feature type="region of interest" description="Disordered" evidence="2">
    <location>
        <begin position="1412"/>
        <end position="1464"/>
    </location>
</feature>
<evidence type="ECO:0000259" key="3">
    <source>
        <dbReference type="Pfam" id="PF07727"/>
    </source>
</evidence>
<dbReference type="Pfam" id="PF23493">
    <property type="entry name" value="CysS_C"/>
    <property type="match status" value="1"/>
</dbReference>
<dbReference type="EMBL" id="LSRX01000468">
    <property type="protein sequence ID" value="OLP96382.1"/>
    <property type="molecule type" value="Genomic_DNA"/>
</dbReference>
<feature type="coiled-coil region" evidence="1">
    <location>
        <begin position="3237"/>
        <end position="3264"/>
    </location>
</feature>
<dbReference type="InterPro" id="IPR031121">
    <property type="entry name" value="RIK/BLOM7"/>
</dbReference>
<feature type="compositionally biased region" description="Low complexity" evidence="2">
    <location>
        <begin position="298"/>
        <end position="310"/>
    </location>
</feature>
<feature type="compositionally biased region" description="Basic and acidic residues" evidence="2">
    <location>
        <begin position="3147"/>
        <end position="3156"/>
    </location>
</feature>
<accession>A0A1Q9DMI4</accession>
<name>A0A1Q9DMI4_SYMMI</name>
<feature type="region of interest" description="Disordered" evidence="2">
    <location>
        <begin position="3117"/>
        <end position="3170"/>
    </location>
</feature>
<feature type="domain" description="Cysteinyl-tRNA ligase anticodon binding" evidence="5">
    <location>
        <begin position="3164"/>
        <end position="3204"/>
    </location>
</feature>
<feature type="compositionally biased region" description="Acidic residues" evidence="2">
    <location>
        <begin position="1445"/>
        <end position="1464"/>
    </location>
</feature>
<dbReference type="CDD" id="cd22386">
    <property type="entry name" value="KH-I_KHDC4_rpt2"/>
    <property type="match status" value="1"/>
</dbReference>
<feature type="region of interest" description="Disordered" evidence="2">
    <location>
        <begin position="2170"/>
        <end position="2211"/>
    </location>
</feature>
<organism evidence="6 7">
    <name type="scientific">Symbiodinium microadriaticum</name>
    <name type="common">Dinoflagellate</name>
    <name type="synonym">Zooxanthella microadriatica</name>
    <dbReference type="NCBI Taxonomy" id="2951"/>
    <lineage>
        <taxon>Eukaryota</taxon>
        <taxon>Sar</taxon>
        <taxon>Alveolata</taxon>
        <taxon>Dinophyceae</taxon>
        <taxon>Suessiales</taxon>
        <taxon>Symbiodiniaceae</taxon>
        <taxon>Symbiodinium</taxon>
    </lineage>
</organism>
<dbReference type="PANTHER" id="PTHR15744:SF0">
    <property type="entry name" value="KH HOMOLOGY DOMAIN-CONTAINING PROTEIN 4"/>
    <property type="match status" value="1"/>
</dbReference>
<feature type="domain" description="KHDC4/BBP-like KH-domain type I" evidence="4">
    <location>
        <begin position="621"/>
        <end position="696"/>
    </location>
</feature>
<dbReference type="InterPro" id="IPR055256">
    <property type="entry name" value="KH_1_KHDC4/BBP-like"/>
</dbReference>
<feature type="compositionally biased region" description="Polar residues" evidence="2">
    <location>
        <begin position="262"/>
        <end position="277"/>
    </location>
</feature>
<feature type="domain" description="Reverse transcriptase Ty1/copia-type" evidence="3">
    <location>
        <begin position="2619"/>
        <end position="2819"/>
    </location>
</feature>
<feature type="region of interest" description="Disordered" evidence="2">
    <location>
        <begin position="1554"/>
        <end position="1586"/>
    </location>
</feature>
<evidence type="ECO:0000313" key="7">
    <source>
        <dbReference type="Proteomes" id="UP000186817"/>
    </source>
</evidence>
<keyword evidence="7" id="KW-1185">Reference proteome</keyword>
<dbReference type="GO" id="GO:0005634">
    <property type="term" value="C:nucleus"/>
    <property type="evidence" value="ECO:0007669"/>
    <property type="project" value="InterPro"/>
</dbReference>
<evidence type="ECO:0000259" key="4">
    <source>
        <dbReference type="Pfam" id="PF22675"/>
    </source>
</evidence>
<dbReference type="InterPro" id="IPR009080">
    <property type="entry name" value="tRNAsynth_Ia_anticodon-bd"/>
</dbReference>
<dbReference type="GO" id="GO:0005524">
    <property type="term" value="F:ATP binding"/>
    <property type="evidence" value="ECO:0007669"/>
    <property type="project" value="InterPro"/>
</dbReference>
<dbReference type="InterPro" id="IPR036612">
    <property type="entry name" value="KH_dom_type_1_sf"/>
</dbReference>
<feature type="region of interest" description="Disordered" evidence="2">
    <location>
        <begin position="495"/>
        <end position="549"/>
    </location>
</feature>
<feature type="compositionally biased region" description="Polar residues" evidence="2">
    <location>
        <begin position="1191"/>
        <end position="1206"/>
    </location>
</feature>
<feature type="region of interest" description="Disordered" evidence="2">
    <location>
        <begin position="3378"/>
        <end position="3421"/>
    </location>
</feature>
<feature type="compositionally biased region" description="Basic and acidic residues" evidence="2">
    <location>
        <begin position="1207"/>
        <end position="1243"/>
    </location>
</feature>
<keyword evidence="1" id="KW-0175">Coiled coil</keyword>
<proteinExistence type="predicted"/>
<dbReference type="Proteomes" id="UP000186817">
    <property type="component" value="Unassembled WGS sequence"/>
</dbReference>
<dbReference type="SUPFAM" id="SSF54791">
    <property type="entry name" value="Eukaryotic type KH-domain (KH-domain type I)"/>
    <property type="match status" value="1"/>
</dbReference>
<protein>
    <submittedName>
        <fullName evidence="6">Uncharacterized protein</fullName>
    </submittedName>
</protein>
<dbReference type="Gene3D" id="1.20.120.1910">
    <property type="entry name" value="Cysteine-tRNA ligase, C-terminal anti-codon recognition domain"/>
    <property type="match status" value="1"/>
</dbReference>
<feature type="region of interest" description="Disordered" evidence="2">
    <location>
        <begin position="1179"/>
        <end position="1253"/>
    </location>
</feature>
<gene>
    <name evidence="6" type="ORF">AK812_SmicGene21390</name>
</gene>
<feature type="region of interest" description="Disordered" evidence="2">
    <location>
        <begin position="2540"/>
        <end position="2564"/>
    </location>
</feature>
<feature type="region of interest" description="Disordered" evidence="2">
    <location>
        <begin position="3299"/>
        <end position="3331"/>
    </location>
</feature>
<evidence type="ECO:0000259" key="5">
    <source>
        <dbReference type="Pfam" id="PF23493"/>
    </source>
</evidence>
<evidence type="ECO:0000256" key="2">
    <source>
        <dbReference type="SAM" id="MobiDB-lite"/>
    </source>
</evidence>
<dbReference type="GO" id="GO:0003723">
    <property type="term" value="F:RNA binding"/>
    <property type="evidence" value="ECO:0007669"/>
    <property type="project" value="InterPro"/>
</dbReference>
<dbReference type="OrthoDB" id="5989967at2759"/>
<reference evidence="6 7" key="1">
    <citation type="submission" date="2016-02" db="EMBL/GenBank/DDBJ databases">
        <title>Genome analysis of coral dinoflagellate symbionts highlights evolutionary adaptations to a symbiotic lifestyle.</title>
        <authorList>
            <person name="Aranda M."/>
            <person name="Li Y."/>
            <person name="Liew Y.J."/>
            <person name="Baumgarten S."/>
            <person name="Simakov O."/>
            <person name="Wilson M."/>
            <person name="Piel J."/>
            <person name="Ashoor H."/>
            <person name="Bougouffa S."/>
            <person name="Bajic V.B."/>
            <person name="Ryu T."/>
            <person name="Ravasi T."/>
            <person name="Bayer T."/>
            <person name="Micklem G."/>
            <person name="Kim H."/>
            <person name="Bhak J."/>
            <person name="Lajeunesse T.C."/>
            <person name="Voolstra C.R."/>
        </authorList>
    </citation>
    <scope>NUCLEOTIDE SEQUENCE [LARGE SCALE GENOMIC DNA]</scope>
    <source>
        <strain evidence="6 7">CCMP2467</strain>
    </source>
</reference>
<dbReference type="Pfam" id="PF22675">
    <property type="entry name" value="KH-I_KHDC4-BBP"/>
    <property type="match status" value="1"/>
</dbReference>
<comment type="caution">
    <text evidence="6">The sequence shown here is derived from an EMBL/GenBank/DDBJ whole genome shotgun (WGS) entry which is preliminary data.</text>
</comment>
<dbReference type="Gene3D" id="3.30.1370.10">
    <property type="entry name" value="K Homology domain, type 1"/>
    <property type="match status" value="1"/>
</dbReference>
<dbReference type="SUPFAM" id="SSF47323">
    <property type="entry name" value="Anticodon-binding domain of a subclass of class I aminoacyl-tRNA synthetases"/>
    <property type="match status" value="1"/>
</dbReference>
<evidence type="ECO:0000256" key="1">
    <source>
        <dbReference type="SAM" id="Coils"/>
    </source>
</evidence>
<feature type="region of interest" description="Disordered" evidence="2">
    <location>
        <begin position="101"/>
        <end position="128"/>
    </location>
</feature>
<feature type="compositionally biased region" description="Low complexity" evidence="2">
    <location>
        <begin position="501"/>
        <end position="511"/>
    </location>
</feature>
<dbReference type="Gene3D" id="3.30.65.10">
    <property type="entry name" value="Bacterial Topoisomerase I, domain 1"/>
    <property type="match status" value="1"/>
</dbReference>
<dbReference type="PANTHER" id="PTHR15744">
    <property type="entry name" value="BLOM7"/>
    <property type="match status" value="1"/>
</dbReference>
<dbReference type="InterPro" id="IPR047889">
    <property type="entry name" value="KHDC4_KH-I_second"/>
</dbReference>
<dbReference type="GO" id="GO:0004812">
    <property type="term" value="F:aminoacyl-tRNA ligase activity"/>
    <property type="evidence" value="ECO:0007669"/>
    <property type="project" value="InterPro"/>
</dbReference>
<dbReference type="GO" id="GO:0006418">
    <property type="term" value="P:tRNA aminoacylation for protein translation"/>
    <property type="evidence" value="ECO:0007669"/>
    <property type="project" value="InterPro"/>
</dbReference>
<evidence type="ECO:0000313" key="6">
    <source>
        <dbReference type="EMBL" id="OLP96382.1"/>
    </source>
</evidence>
<dbReference type="InterPro" id="IPR013103">
    <property type="entry name" value="RVT_2"/>
</dbReference>
<feature type="region of interest" description="Disordered" evidence="2">
    <location>
        <begin position="253"/>
        <end position="314"/>
    </location>
</feature>
<dbReference type="InterPro" id="IPR056411">
    <property type="entry name" value="CysS_C"/>
</dbReference>